<dbReference type="Pfam" id="PF00271">
    <property type="entry name" value="Helicase_C"/>
    <property type="match status" value="1"/>
</dbReference>
<dbReference type="InterPro" id="IPR011545">
    <property type="entry name" value="DEAD/DEAH_box_helicase_dom"/>
</dbReference>
<dbReference type="CDD" id="cd18796">
    <property type="entry name" value="SF2_C_LHR"/>
    <property type="match status" value="1"/>
</dbReference>
<evidence type="ECO:0000256" key="6">
    <source>
        <dbReference type="ARBA" id="ARBA00023125"/>
    </source>
</evidence>
<dbReference type="Gene3D" id="3.40.50.300">
    <property type="entry name" value="P-loop containing nucleotide triphosphate hydrolases"/>
    <property type="match status" value="2"/>
</dbReference>
<evidence type="ECO:0000313" key="12">
    <source>
        <dbReference type="Proteomes" id="UP000518892"/>
    </source>
</evidence>
<dbReference type="EMBL" id="JACHXR010000002">
    <property type="protein sequence ID" value="MBB3230223.1"/>
    <property type="molecule type" value="Genomic_DNA"/>
</dbReference>
<evidence type="ECO:0000256" key="4">
    <source>
        <dbReference type="ARBA" id="ARBA00022806"/>
    </source>
</evidence>
<feature type="domain" description="Helicase C-terminal" evidence="10">
    <location>
        <begin position="254"/>
        <end position="412"/>
    </location>
</feature>
<dbReference type="GO" id="GO:0004386">
    <property type="term" value="F:helicase activity"/>
    <property type="evidence" value="ECO:0007669"/>
    <property type="project" value="UniProtKB-KW"/>
</dbReference>
<dbReference type="PROSITE" id="PS51194">
    <property type="entry name" value="HELICASE_CTER"/>
    <property type="match status" value="1"/>
</dbReference>
<dbReference type="InterPro" id="IPR014001">
    <property type="entry name" value="Helicase_ATP-bd"/>
</dbReference>
<comment type="caution">
    <text evidence="11">The sequence shown here is derived from an EMBL/GenBank/DDBJ whole genome shotgun (WGS) entry which is preliminary data.</text>
</comment>
<evidence type="ECO:0000259" key="9">
    <source>
        <dbReference type="PROSITE" id="PS51192"/>
    </source>
</evidence>
<proteinExistence type="predicted"/>
<keyword evidence="3 11" id="KW-0378">Hydrolase</keyword>
<evidence type="ECO:0000256" key="7">
    <source>
        <dbReference type="ARBA" id="ARBA00023204"/>
    </source>
</evidence>
<dbReference type="Pfam" id="PF23234">
    <property type="entry name" value="WHD_4th_Lhr"/>
    <property type="match status" value="1"/>
</dbReference>
<reference evidence="11 12" key="1">
    <citation type="submission" date="2020-08" db="EMBL/GenBank/DDBJ databases">
        <title>Genomic Encyclopedia of Type Strains, Phase III (KMG-III): the genomes of soil and plant-associated and newly described type strains.</title>
        <authorList>
            <person name="Whitman W."/>
        </authorList>
    </citation>
    <scope>NUCLEOTIDE SEQUENCE [LARGE SCALE GENOMIC DNA]</scope>
    <source>
        <strain evidence="11 12">CECT 7744</strain>
    </source>
</reference>
<evidence type="ECO:0000259" key="10">
    <source>
        <dbReference type="PROSITE" id="PS51194"/>
    </source>
</evidence>
<sequence length="1448" mass="156788">MPLDAFHPAVTAWFRSELGDPTEVQARAWPAIGAGEHVLIAAPTGSGKTLAAFLAAIDALVRRGLAEGLADEPAVLYVSPLRALSNDIQRNLQRPLAGITERLEAAGLPAPAIRAWVRTGDTPPGERERMRRRPPHIVVTTPESLYLLLTSDSGRRMLASVGTVIVDEIHAVAAGKRGSHLTLSLERLAGLTPRPPQRIGLSATQRPVAAVADFLTGGEACRIVDTGHARERDLGLEVPGAPLAAVMANEAWEEVYDRLAALAEAQRTTLVFANTRRVCERVARHLAERLGAAAVTSHHGSLAREHRLEAEQRLKRGELRVLVATASLELGIDIGEVDLVCQLGSPRSIAALLQRVGRSGHGVGRLPRGRLFPLTRDDLLECTALLDAVARGELDRLRIPDGPLDVLAQQLVAEVAAAGECEEAALYARVRRAWPYRALSRGAFDAVLQMLADGYTTRRGRRGAYLHRDRVNARLRPRRGARLVALTNGGAIPDQFDYDVVLQPEGLRVGTVNEDFAFESMPGDVFQLGNQGYRILKVATGRVFVEDARGTPPSLPFWLGEAPGRSDELSAAVSRLRGEVDARLAEGGEAAARAWLAEAQGLPVGAAEQLAGYLATARAALGALPTQARLVLERFFDEAGDMHLVLHSPYGSRLNRAWGLALRKRFCRKFNFELQAAALEDSIVLSLGPAHSFPLDEVWHYLSRARVREVLIQALLDAPMFALRWRWNASVALAVPRTRNGRRRPPQLQRQDAEDLLSVVFPDQLACAENLAGAREIPDHPLVTQTLADCLEEAMDLAGLERLLARLEGGEIAVDARDLARPSPLAEEVVNARPYAFLDDGAQEERRTLSVRSGGALDPAEAAATARYAPAIVQRVREETWPAPRDADELHDALVLCGFLTAAEGEAWWPWFRALAEARRATAVDVADGETLWVAAERLAELLRLRPSASPEPPIAALGPVPEDDDAALVELLRSRLEALGPVTAAALAAPLGVPPARAATALARLEGEGFVLRGAFTDAADAPQWCERRLLARMHRYALERRRAEIEPVSVRDYLRFLLDWHGLGERPEGPEALAAAVAGLEGFAVAAGAWEQEVLPARVAGYAPHLLDQLLASGRFVWLRLAAPRPAGAGGRRRTGPLRNTPIALVERGALAPWRRTATAADAEAPAPSAGAQRVLDALRAGGAMFFADLVDATGMLRTQVEAALGELVADGLATSDTFNGLRALIAPAHQRPSFGAATGRRRRRQAPGVDAAGRWSALPPVAHEAPAPGRRFTTDPAHLERVAWVLLRRYGVVFHRVLEREAALPPWRELLYVYRRLEARGEIRGGRFVAQFAGEQFALPEAVGALKAMRRRAPDDTRIAVSAADPLNLIGILTPGGRLPAVPGNRLLYRDGAPEAVLKHGEVETLAPLDEAERWRVVQWLRRDAGHRPLPADTRFTGASPDAGP</sequence>
<gene>
    <name evidence="11" type="ORF">FHR97_001057</name>
</gene>
<keyword evidence="8" id="KW-0413">Isomerase</keyword>
<dbReference type="RefSeq" id="WP_183382722.1">
    <property type="nucleotide sequence ID" value="NZ_JACHXR010000002.1"/>
</dbReference>
<dbReference type="Pfam" id="PF08494">
    <property type="entry name" value="DEAD_assoc"/>
    <property type="match status" value="1"/>
</dbReference>
<keyword evidence="12" id="KW-1185">Reference proteome</keyword>
<dbReference type="PANTHER" id="PTHR47962">
    <property type="entry name" value="ATP-DEPENDENT HELICASE LHR-RELATED-RELATED"/>
    <property type="match status" value="1"/>
</dbReference>
<protein>
    <submittedName>
        <fullName evidence="11">ATP-dependent Lhr-like helicase</fullName>
        <ecNumber evidence="11">3.6.4.-</ecNumber>
    </submittedName>
</protein>
<evidence type="ECO:0000256" key="2">
    <source>
        <dbReference type="ARBA" id="ARBA00022763"/>
    </source>
</evidence>
<dbReference type="GO" id="GO:0005524">
    <property type="term" value="F:ATP binding"/>
    <property type="evidence" value="ECO:0007669"/>
    <property type="project" value="UniProtKB-KW"/>
</dbReference>
<dbReference type="EC" id="3.6.4.-" evidence="11"/>
<dbReference type="Pfam" id="PF00270">
    <property type="entry name" value="DEAD"/>
    <property type="match status" value="1"/>
</dbReference>
<keyword evidence="4 11" id="KW-0347">Helicase</keyword>
<dbReference type="InterPro" id="IPR055368">
    <property type="entry name" value="WH3_Lhr"/>
</dbReference>
<keyword evidence="6" id="KW-0238">DNA-binding</keyword>
<dbReference type="Pfam" id="PF19306">
    <property type="entry name" value="WHD_Lhr"/>
    <property type="match status" value="1"/>
</dbReference>
<dbReference type="InterPro" id="IPR055367">
    <property type="entry name" value="WH4_Lhr"/>
</dbReference>
<dbReference type="Proteomes" id="UP000518892">
    <property type="component" value="Unassembled WGS sequence"/>
</dbReference>
<evidence type="ECO:0000256" key="5">
    <source>
        <dbReference type="ARBA" id="ARBA00022840"/>
    </source>
</evidence>
<evidence type="ECO:0000313" key="11">
    <source>
        <dbReference type="EMBL" id="MBB3230223.1"/>
    </source>
</evidence>
<dbReference type="GO" id="GO:0003677">
    <property type="term" value="F:DNA binding"/>
    <property type="evidence" value="ECO:0007669"/>
    <property type="project" value="UniProtKB-KW"/>
</dbReference>
<dbReference type="InterPro" id="IPR045628">
    <property type="entry name" value="Lhr_WH_dom"/>
</dbReference>
<keyword evidence="5" id="KW-0067">ATP-binding</keyword>
<keyword evidence="7" id="KW-0234">DNA repair</keyword>
<evidence type="ECO:0000256" key="1">
    <source>
        <dbReference type="ARBA" id="ARBA00022741"/>
    </source>
</evidence>
<dbReference type="InterPro" id="IPR052511">
    <property type="entry name" value="ATP-dep_Helicase"/>
</dbReference>
<keyword evidence="2" id="KW-0227">DNA damage</keyword>
<dbReference type="SMART" id="SM00487">
    <property type="entry name" value="DEXDc"/>
    <property type="match status" value="1"/>
</dbReference>
<feature type="domain" description="Helicase ATP-binding" evidence="9">
    <location>
        <begin position="29"/>
        <end position="223"/>
    </location>
</feature>
<dbReference type="SMART" id="SM00490">
    <property type="entry name" value="HELICc"/>
    <property type="match status" value="1"/>
</dbReference>
<evidence type="ECO:0000256" key="8">
    <source>
        <dbReference type="ARBA" id="ARBA00023235"/>
    </source>
</evidence>
<dbReference type="GO" id="GO:0006281">
    <property type="term" value="P:DNA repair"/>
    <property type="evidence" value="ECO:0007669"/>
    <property type="project" value="UniProtKB-KW"/>
</dbReference>
<keyword evidence="1" id="KW-0547">Nucleotide-binding</keyword>
<dbReference type="InterPro" id="IPR001650">
    <property type="entry name" value="Helicase_C-like"/>
</dbReference>
<accession>A0A7W5ERQ1</accession>
<dbReference type="Pfam" id="PF23235">
    <property type="entry name" value="WHD_3rd_Lhr"/>
    <property type="match status" value="1"/>
</dbReference>
<dbReference type="PROSITE" id="PS51192">
    <property type="entry name" value="HELICASE_ATP_BIND_1"/>
    <property type="match status" value="1"/>
</dbReference>
<dbReference type="InterPro" id="IPR027417">
    <property type="entry name" value="P-loop_NTPase"/>
</dbReference>
<organism evidence="11 12">
    <name type="scientific">Halomonas stenophila</name>
    <dbReference type="NCBI Taxonomy" id="795312"/>
    <lineage>
        <taxon>Bacteria</taxon>
        <taxon>Pseudomonadati</taxon>
        <taxon>Pseudomonadota</taxon>
        <taxon>Gammaproteobacteria</taxon>
        <taxon>Oceanospirillales</taxon>
        <taxon>Halomonadaceae</taxon>
        <taxon>Halomonas</taxon>
    </lineage>
</organism>
<dbReference type="GO" id="GO:0016887">
    <property type="term" value="F:ATP hydrolysis activity"/>
    <property type="evidence" value="ECO:0007669"/>
    <property type="project" value="TreeGrafter"/>
</dbReference>
<evidence type="ECO:0000256" key="3">
    <source>
        <dbReference type="ARBA" id="ARBA00022801"/>
    </source>
</evidence>
<dbReference type="InterPro" id="IPR013701">
    <property type="entry name" value="Lhr-like_DEAD/DEAH_assoc"/>
</dbReference>
<name>A0A7W5ERQ1_9GAMM</name>
<dbReference type="PANTHER" id="PTHR47962:SF5">
    <property type="entry name" value="ATP-DEPENDENT HELICASE LHR-RELATED"/>
    <property type="match status" value="1"/>
</dbReference>
<dbReference type="SUPFAM" id="SSF52540">
    <property type="entry name" value="P-loop containing nucleoside triphosphate hydrolases"/>
    <property type="match status" value="1"/>
</dbReference>